<gene>
    <name evidence="2" type="ORF">LTR24_004009</name>
</gene>
<sequence>MDSSQFQHLAIVLTHLNDATVDWAKVADERGVKRKDNALTSFKQLMKKHGVEYENRKFSRIIGFESAADGLAVSTPKSKKPRTPRKRQSEDENADSKEEKPSPTKKQRVERAAERAQNKDKESASNEDVKDETD</sequence>
<dbReference type="EMBL" id="JAVRRG010000039">
    <property type="protein sequence ID" value="KAK5093814.1"/>
    <property type="molecule type" value="Genomic_DNA"/>
</dbReference>
<dbReference type="Proteomes" id="UP001345013">
    <property type="component" value="Unassembled WGS sequence"/>
</dbReference>
<name>A0ABR0KDM7_9EURO</name>
<comment type="caution">
    <text evidence="2">The sequence shown here is derived from an EMBL/GenBank/DDBJ whole genome shotgun (WGS) entry which is preliminary data.</text>
</comment>
<feature type="compositionally biased region" description="Basic and acidic residues" evidence="1">
    <location>
        <begin position="87"/>
        <end position="128"/>
    </location>
</feature>
<reference evidence="2 3" key="1">
    <citation type="submission" date="2023-08" db="EMBL/GenBank/DDBJ databases">
        <title>Black Yeasts Isolated from many extreme environments.</title>
        <authorList>
            <person name="Coleine C."/>
            <person name="Stajich J.E."/>
            <person name="Selbmann L."/>
        </authorList>
    </citation>
    <scope>NUCLEOTIDE SEQUENCE [LARGE SCALE GENOMIC DNA]</scope>
    <source>
        <strain evidence="2 3">CCFEE 5885</strain>
    </source>
</reference>
<evidence type="ECO:0000256" key="1">
    <source>
        <dbReference type="SAM" id="MobiDB-lite"/>
    </source>
</evidence>
<keyword evidence="3" id="KW-1185">Reference proteome</keyword>
<proteinExistence type="predicted"/>
<accession>A0ABR0KDM7</accession>
<feature type="compositionally biased region" description="Basic residues" evidence="1">
    <location>
        <begin position="77"/>
        <end position="86"/>
    </location>
</feature>
<organism evidence="2 3">
    <name type="scientific">Lithohypha guttulata</name>
    <dbReference type="NCBI Taxonomy" id="1690604"/>
    <lineage>
        <taxon>Eukaryota</taxon>
        <taxon>Fungi</taxon>
        <taxon>Dikarya</taxon>
        <taxon>Ascomycota</taxon>
        <taxon>Pezizomycotina</taxon>
        <taxon>Eurotiomycetes</taxon>
        <taxon>Chaetothyriomycetidae</taxon>
        <taxon>Chaetothyriales</taxon>
        <taxon>Trichomeriaceae</taxon>
        <taxon>Lithohypha</taxon>
    </lineage>
</organism>
<feature type="region of interest" description="Disordered" evidence="1">
    <location>
        <begin position="69"/>
        <end position="134"/>
    </location>
</feature>
<evidence type="ECO:0000313" key="2">
    <source>
        <dbReference type="EMBL" id="KAK5093814.1"/>
    </source>
</evidence>
<protein>
    <submittedName>
        <fullName evidence="2">Uncharacterized protein</fullName>
    </submittedName>
</protein>
<evidence type="ECO:0000313" key="3">
    <source>
        <dbReference type="Proteomes" id="UP001345013"/>
    </source>
</evidence>